<dbReference type="SUPFAM" id="SSF49899">
    <property type="entry name" value="Concanavalin A-like lectins/glucanases"/>
    <property type="match status" value="1"/>
</dbReference>
<dbReference type="EMBL" id="PDUD01000030">
    <property type="protein sequence ID" value="PHN03613.1"/>
    <property type="molecule type" value="Genomic_DNA"/>
</dbReference>
<evidence type="ECO:0000313" key="1">
    <source>
        <dbReference type="EMBL" id="PHN03613.1"/>
    </source>
</evidence>
<dbReference type="CDD" id="cd01951">
    <property type="entry name" value="lectin_L-type"/>
    <property type="match status" value="1"/>
</dbReference>
<name>A0A2D0N775_FLAN2</name>
<dbReference type="Pfam" id="PF18483">
    <property type="entry name" value="Lectin_L-type_dom"/>
    <property type="match status" value="1"/>
</dbReference>
<gene>
    <name evidence="1" type="ORF">CRP01_25480</name>
</gene>
<dbReference type="GO" id="GO:0004553">
    <property type="term" value="F:hydrolase activity, hydrolyzing O-glycosyl compounds"/>
    <property type="evidence" value="ECO:0007669"/>
    <property type="project" value="UniProtKB-ARBA"/>
</dbReference>
<reference evidence="1 2" key="1">
    <citation type="submission" date="2017-10" db="EMBL/GenBank/DDBJ databases">
        <title>The draft genome sequence of Lewinella nigricans NBRC 102662.</title>
        <authorList>
            <person name="Wang K."/>
        </authorList>
    </citation>
    <scope>NUCLEOTIDE SEQUENCE [LARGE SCALE GENOMIC DNA]</scope>
    <source>
        <strain evidence="1 2">NBRC 102662</strain>
    </source>
</reference>
<dbReference type="Proteomes" id="UP000223913">
    <property type="component" value="Unassembled WGS sequence"/>
</dbReference>
<evidence type="ECO:0000313" key="2">
    <source>
        <dbReference type="Proteomes" id="UP000223913"/>
    </source>
</evidence>
<dbReference type="InterPro" id="IPR056573">
    <property type="entry name" value="Lectin_L-type_dom"/>
</dbReference>
<dbReference type="Gene3D" id="2.60.120.200">
    <property type="match status" value="1"/>
</dbReference>
<dbReference type="InterPro" id="IPR013320">
    <property type="entry name" value="ConA-like_dom_sf"/>
</dbReference>
<dbReference type="OrthoDB" id="1490014at2"/>
<accession>A0A2D0N775</accession>
<dbReference type="GO" id="GO:0005975">
    <property type="term" value="P:carbohydrate metabolic process"/>
    <property type="evidence" value="ECO:0007669"/>
    <property type="project" value="UniProtKB-ARBA"/>
</dbReference>
<dbReference type="InterPro" id="IPR051136">
    <property type="entry name" value="Intracellular_Lectin-GPT"/>
</dbReference>
<proteinExistence type="predicted"/>
<evidence type="ECO:0008006" key="3">
    <source>
        <dbReference type="Google" id="ProtNLM"/>
    </source>
</evidence>
<sequence length="250" mass="28423">MTRLIYPFFTVMLVVSWFALPAQDLILDDFTMSGDTYVVGDECYRLTDEYNYSSGSIWYKYPVSLSNPFDIELKIMMGCKDDEGADGMVFIFTSRPNRVGGAGEGIGFGGLRPSFGIEIDTWENDHLMDPVDDHLALLFNGHVGHYRSEIKPTIIPNLEDCQRHRFAVRWDPGSQTITIEIDRKRVMRARFDLIGSVFGGNETVYWGVSAGTGRYNNIHEVCFEKMSFSPPSKMPDYYPGVLPRHWGGRD</sequence>
<dbReference type="PANTHER" id="PTHR12223">
    <property type="entry name" value="VESICULAR MANNOSE-BINDING LECTIN"/>
    <property type="match status" value="1"/>
</dbReference>
<comment type="caution">
    <text evidence="1">The sequence shown here is derived from an EMBL/GenBank/DDBJ whole genome shotgun (WGS) entry which is preliminary data.</text>
</comment>
<dbReference type="RefSeq" id="WP_099152940.1">
    <property type="nucleotide sequence ID" value="NZ_PDUD01000030.1"/>
</dbReference>
<protein>
    <recommendedName>
        <fullName evidence="3">Legume lectin domain-containing protein</fullName>
    </recommendedName>
</protein>
<dbReference type="AlphaFoldDB" id="A0A2D0N775"/>
<organism evidence="1 2">
    <name type="scientific">Flavilitoribacter nigricans (strain ATCC 23147 / DSM 23189 / NBRC 102662 / NCIMB 1420 / SS-2)</name>
    <name type="common">Lewinella nigricans</name>
    <dbReference type="NCBI Taxonomy" id="1122177"/>
    <lineage>
        <taxon>Bacteria</taxon>
        <taxon>Pseudomonadati</taxon>
        <taxon>Bacteroidota</taxon>
        <taxon>Saprospiria</taxon>
        <taxon>Saprospirales</taxon>
        <taxon>Lewinellaceae</taxon>
        <taxon>Flavilitoribacter</taxon>
    </lineage>
</organism>
<keyword evidence="2" id="KW-1185">Reference proteome</keyword>